<proteinExistence type="predicted"/>
<dbReference type="EMBL" id="QPFP01000009">
    <property type="protein sequence ID" value="TEB34541.1"/>
    <property type="molecule type" value="Genomic_DNA"/>
</dbReference>
<accession>A0A4Y7TKQ5</accession>
<dbReference type="Proteomes" id="UP000298030">
    <property type="component" value="Unassembled WGS sequence"/>
</dbReference>
<feature type="region of interest" description="Disordered" evidence="1">
    <location>
        <begin position="147"/>
        <end position="235"/>
    </location>
</feature>
<gene>
    <name evidence="2" type="ORF">FA13DRAFT_1707433</name>
</gene>
<feature type="compositionally biased region" description="Polar residues" evidence="1">
    <location>
        <begin position="219"/>
        <end position="234"/>
    </location>
</feature>
<feature type="compositionally biased region" description="Low complexity" evidence="1">
    <location>
        <begin position="154"/>
        <end position="166"/>
    </location>
</feature>
<evidence type="ECO:0000313" key="3">
    <source>
        <dbReference type="Proteomes" id="UP000298030"/>
    </source>
</evidence>
<protein>
    <submittedName>
        <fullName evidence="2">Uncharacterized protein</fullName>
    </submittedName>
</protein>
<organism evidence="2 3">
    <name type="scientific">Coprinellus micaceus</name>
    <name type="common">Glistening ink-cap mushroom</name>
    <name type="synonym">Coprinus micaceus</name>
    <dbReference type="NCBI Taxonomy" id="71717"/>
    <lineage>
        <taxon>Eukaryota</taxon>
        <taxon>Fungi</taxon>
        <taxon>Dikarya</taxon>
        <taxon>Basidiomycota</taxon>
        <taxon>Agaricomycotina</taxon>
        <taxon>Agaricomycetes</taxon>
        <taxon>Agaricomycetidae</taxon>
        <taxon>Agaricales</taxon>
        <taxon>Agaricineae</taxon>
        <taxon>Psathyrellaceae</taxon>
        <taxon>Coprinellus</taxon>
    </lineage>
</organism>
<evidence type="ECO:0000256" key="1">
    <source>
        <dbReference type="SAM" id="MobiDB-lite"/>
    </source>
</evidence>
<evidence type="ECO:0000313" key="2">
    <source>
        <dbReference type="EMBL" id="TEB34541.1"/>
    </source>
</evidence>
<feature type="compositionally biased region" description="Basic and acidic residues" evidence="1">
    <location>
        <begin position="179"/>
        <end position="216"/>
    </location>
</feature>
<reference evidence="2 3" key="1">
    <citation type="journal article" date="2019" name="Nat. Ecol. Evol.">
        <title>Megaphylogeny resolves global patterns of mushroom evolution.</title>
        <authorList>
            <person name="Varga T."/>
            <person name="Krizsan K."/>
            <person name="Foldi C."/>
            <person name="Dima B."/>
            <person name="Sanchez-Garcia M."/>
            <person name="Sanchez-Ramirez S."/>
            <person name="Szollosi G.J."/>
            <person name="Szarkandi J.G."/>
            <person name="Papp V."/>
            <person name="Albert L."/>
            <person name="Andreopoulos W."/>
            <person name="Angelini C."/>
            <person name="Antonin V."/>
            <person name="Barry K.W."/>
            <person name="Bougher N.L."/>
            <person name="Buchanan P."/>
            <person name="Buyck B."/>
            <person name="Bense V."/>
            <person name="Catcheside P."/>
            <person name="Chovatia M."/>
            <person name="Cooper J."/>
            <person name="Damon W."/>
            <person name="Desjardin D."/>
            <person name="Finy P."/>
            <person name="Geml J."/>
            <person name="Haridas S."/>
            <person name="Hughes K."/>
            <person name="Justo A."/>
            <person name="Karasinski D."/>
            <person name="Kautmanova I."/>
            <person name="Kiss B."/>
            <person name="Kocsube S."/>
            <person name="Kotiranta H."/>
            <person name="LaButti K.M."/>
            <person name="Lechner B.E."/>
            <person name="Liimatainen K."/>
            <person name="Lipzen A."/>
            <person name="Lukacs Z."/>
            <person name="Mihaltcheva S."/>
            <person name="Morgado L.N."/>
            <person name="Niskanen T."/>
            <person name="Noordeloos M.E."/>
            <person name="Ohm R.A."/>
            <person name="Ortiz-Santana B."/>
            <person name="Ovrebo C."/>
            <person name="Racz N."/>
            <person name="Riley R."/>
            <person name="Savchenko A."/>
            <person name="Shiryaev A."/>
            <person name="Soop K."/>
            <person name="Spirin V."/>
            <person name="Szebenyi C."/>
            <person name="Tomsovsky M."/>
            <person name="Tulloss R.E."/>
            <person name="Uehling J."/>
            <person name="Grigoriev I.V."/>
            <person name="Vagvolgyi C."/>
            <person name="Papp T."/>
            <person name="Martin F.M."/>
            <person name="Miettinen O."/>
            <person name="Hibbett D.S."/>
            <person name="Nagy L.G."/>
        </authorList>
    </citation>
    <scope>NUCLEOTIDE SEQUENCE [LARGE SCALE GENOMIC DNA]</scope>
    <source>
        <strain evidence="2 3">FP101781</strain>
    </source>
</reference>
<name>A0A4Y7TKQ5_COPMI</name>
<comment type="caution">
    <text evidence="2">The sequence shown here is derived from an EMBL/GenBank/DDBJ whole genome shotgun (WGS) entry which is preliminary data.</text>
</comment>
<sequence length="358" mass="38245">MRRDGEMVQLDFLRQRVAWGWVAAVAVRVGELASSGGMKEPESGAEQVKALLQWDHNGACALCGIGGLEHAQCTFCAAAERKWQWRELKRQLLGWILGASEVQVNERCAWWGGVEVGSRYGSLEITAPSWEDSRRAECRRTSHNVMAVGKTPGAPSAAAPATTSRRLGGFSNRYGAVSEGDRKEKRIEGKRSDKRDHFGNRLEEGVKKMLEDEGARRGASSQGGPPSRWTSSCNRADLGTANGRVDVVGVMDSGIASSVLPAVPLVIAVLEDDPDALYDDVGGVEANTELTSHGHTGNVCRVERSKGKRGLEEGEGATASAFAPGGGCLMVGHVFGVDLENLSVDLPKDGLSGWATES</sequence>
<dbReference type="AlphaFoldDB" id="A0A4Y7TKQ5"/>
<keyword evidence="3" id="KW-1185">Reference proteome</keyword>